<dbReference type="SUPFAM" id="SSF109854">
    <property type="entry name" value="DinB/YfiT-like putative metalloenzymes"/>
    <property type="match status" value="1"/>
</dbReference>
<sequence length="182" mass="20710">MLPMSGEIVPDDKNWTWVLEKRCEDCGFDALRFVATGSGAALRDQVARWVAVLGENNVNVRPSPMVWSPLEYACHVRDVFRKFDERLALMLNEVNPAFENWDQDATAIEERYDLQEAAVVSVELREAGLALAERFDSVVGEQWKRRGYRSDGSAFTVESIAQYLLHDPVHHLWDVGAEVPIF</sequence>
<name>A0A6J6L509_9ZZZZ</name>
<dbReference type="Gene3D" id="1.20.120.450">
    <property type="entry name" value="dinb family like domain"/>
    <property type="match status" value="1"/>
</dbReference>
<dbReference type="Pfam" id="PF12867">
    <property type="entry name" value="DinB_2"/>
    <property type="match status" value="1"/>
</dbReference>
<proteinExistence type="predicted"/>
<feature type="domain" description="DinB-like" evidence="1">
    <location>
        <begin position="42"/>
        <end position="173"/>
    </location>
</feature>
<evidence type="ECO:0000313" key="2">
    <source>
        <dbReference type="EMBL" id="CAB4655793.1"/>
    </source>
</evidence>
<evidence type="ECO:0000259" key="1">
    <source>
        <dbReference type="Pfam" id="PF12867"/>
    </source>
</evidence>
<dbReference type="AlphaFoldDB" id="A0A6J6L509"/>
<dbReference type="InterPro" id="IPR034660">
    <property type="entry name" value="DinB/YfiT-like"/>
</dbReference>
<protein>
    <submittedName>
        <fullName evidence="2">Unannotated protein</fullName>
    </submittedName>
</protein>
<dbReference type="EMBL" id="CAEZWJ010000024">
    <property type="protein sequence ID" value="CAB4655793.1"/>
    <property type="molecule type" value="Genomic_DNA"/>
</dbReference>
<gene>
    <name evidence="2" type="ORF">UFOPK2214_00897</name>
</gene>
<organism evidence="2">
    <name type="scientific">freshwater metagenome</name>
    <dbReference type="NCBI Taxonomy" id="449393"/>
    <lineage>
        <taxon>unclassified sequences</taxon>
        <taxon>metagenomes</taxon>
        <taxon>ecological metagenomes</taxon>
    </lineage>
</organism>
<reference evidence="2" key="1">
    <citation type="submission" date="2020-05" db="EMBL/GenBank/DDBJ databases">
        <authorList>
            <person name="Chiriac C."/>
            <person name="Salcher M."/>
            <person name="Ghai R."/>
            <person name="Kavagutti S V."/>
        </authorList>
    </citation>
    <scope>NUCLEOTIDE SEQUENCE</scope>
</reference>
<accession>A0A6J6L509</accession>
<dbReference type="InterPro" id="IPR024775">
    <property type="entry name" value="DinB-like"/>
</dbReference>